<gene>
    <name evidence="2" type="ORF">F0L74_06705</name>
</gene>
<feature type="chain" id="PRO_5023145984" description="DUF4382 domain-containing protein" evidence="1">
    <location>
        <begin position="23"/>
        <end position="253"/>
    </location>
</feature>
<evidence type="ECO:0008006" key="4">
    <source>
        <dbReference type="Google" id="ProtNLM"/>
    </source>
</evidence>
<keyword evidence="1" id="KW-0732">Signal</keyword>
<dbReference type="PROSITE" id="PS51257">
    <property type="entry name" value="PROKAR_LIPOPROTEIN"/>
    <property type="match status" value="1"/>
</dbReference>
<feature type="signal peptide" evidence="1">
    <location>
        <begin position="1"/>
        <end position="22"/>
    </location>
</feature>
<dbReference type="AlphaFoldDB" id="A0A5B2W4K6"/>
<dbReference type="Proteomes" id="UP000324611">
    <property type="component" value="Unassembled WGS sequence"/>
</dbReference>
<evidence type="ECO:0000313" key="3">
    <source>
        <dbReference type="Proteomes" id="UP000324611"/>
    </source>
</evidence>
<dbReference type="RefSeq" id="WP_149837030.1">
    <property type="nucleotide sequence ID" value="NZ_VUOC01000001.1"/>
</dbReference>
<organism evidence="2 3">
    <name type="scientific">Chitinophaga agrisoli</name>
    <dbReference type="NCBI Taxonomy" id="2607653"/>
    <lineage>
        <taxon>Bacteria</taxon>
        <taxon>Pseudomonadati</taxon>
        <taxon>Bacteroidota</taxon>
        <taxon>Chitinophagia</taxon>
        <taxon>Chitinophagales</taxon>
        <taxon>Chitinophagaceae</taxon>
        <taxon>Chitinophaga</taxon>
    </lineage>
</organism>
<dbReference type="EMBL" id="VUOC01000001">
    <property type="protein sequence ID" value="KAA2245640.1"/>
    <property type="molecule type" value="Genomic_DNA"/>
</dbReference>
<protein>
    <recommendedName>
        <fullName evidence="4">DUF4382 domain-containing protein</fullName>
    </recommendedName>
</protein>
<reference evidence="2 3" key="2">
    <citation type="submission" date="2019-09" db="EMBL/GenBank/DDBJ databases">
        <authorList>
            <person name="Jin C."/>
        </authorList>
    </citation>
    <scope>NUCLEOTIDE SEQUENCE [LARGE SCALE GENOMIC DNA]</scope>
    <source>
        <strain evidence="2 3">BN140078</strain>
    </source>
</reference>
<accession>A0A5B2W4K6</accession>
<evidence type="ECO:0000256" key="1">
    <source>
        <dbReference type="SAM" id="SignalP"/>
    </source>
</evidence>
<proteinExistence type="predicted"/>
<comment type="caution">
    <text evidence="2">The sequence shown here is derived from an EMBL/GenBank/DDBJ whole genome shotgun (WGS) entry which is preliminary data.</text>
</comment>
<evidence type="ECO:0000313" key="2">
    <source>
        <dbReference type="EMBL" id="KAA2245640.1"/>
    </source>
</evidence>
<name>A0A5B2W4K6_9BACT</name>
<reference evidence="2 3" key="1">
    <citation type="submission" date="2019-09" db="EMBL/GenBank/DDBJ databases">
        <title>Chitinophaga ginsengihumi sp. nov., isolated from soil of ginseng rhizosphere.</title>
        <authorList>
            <person name="Lee J."/>
        </authorList>
    </citation>
    <scope>NUCLEOTIDE SEQUENCE [LARGE SCALE GENOMIC DNA]</scope>
    <source>
        <strain evidence="2 3">BN140078</strain>
    </source>
</reference>
<sequence length="253" mass="27644">MQPKLHQLCGGLALASVLFLSACSKQDSSEPQNTNADGKFSYEMQAINPNTSIMGDAAGIERMAQITNTPEMARTTTDRMFDFTWTEVKVRVREIKFEAKKGNDQVKFNAKIDQMVDVLKAAGFIGMIELPKGTYKSVKLSVTAAGDEQNPAAILGGKITWDGKDIPFSIRLAGTINFKADARDVVVGDSSLSLKGKLKLDLKIVAAKLQLGDFDGTFSGGHLTIIINLDGPDKDKDKCKRMRNGWESCMRCD</sequence>
<keyword evidence="3" id="KW-1185">Reference proteome</keyword>